<comment type="caution">
    <text evidence="2">The sequence shown here is derived from an EMBL/GenBank/DDBJ whole genome shotgun (WGS) entry which is preliminary data.</text>
</comment>
<keyword evidence="3" id="KW-1185">Reference proteome</keyword>
<proteinExistence type="predicted"/>
<feature type="domain" description="Ig-like" evidence="1">
    <location>
        <begin position="32"/>
        <end position="160"/>
    </location>
</feature>
<protein>
    <recommendedName>
        <fullName evidence="1">Ig-like domain-containing protein</fullName>
    </recommendedName>
</protein>
<reference evidence="2 3" key="1">
    <citation type="journal article" date="2018" name="Sci. Rep.">
        <title>Comparative analysis of the Pocillopora damicornis genome highlights role of immune system in coral evolution.</title>
        <authorList>
            <person name="Cunning R."/>
            <person name="Bay R.A."/>
            <person name="Gillette P."/>
            <person name="Baker A.C."/>
            <person name="Traylor-Knowles N."/>
        </authorList>
    </citation>
    <scope>NUCLEOTIDE SEQUENCE [LARGE SCALE GENOMIC DNA]</scope>
    <source>
        <strain evidence="2">RSMAS</strain>
        <tissue evidence="2">Whole animal</tissue>
    </source>
</reference>
<accession>A0A3M6T6V4</accession>
<evidence type="ECO:0000259" key="1">
    <source>
        <dbReference type="PROSITE" id="PS50835"/>
    </source>
</evidence>
<evidence type="ECO:0000313" key="2">
    <source>
        <dbReference type="EMBL" id="RMX37049.1"/>
    </source>
</evidence>
<name>A0A3M6T6V4_POCDA</name>
<dbReference type="Proteomes" id="UP000275408">
    <property type="component" value="Unassembled WGS sequence"/>
</dbReference>
<dbReference type="InterPro" id="IPR036179">
    <property type="entry name" value="Ig-like_dom_sf"/>
</dbReference>
<dbReference type="OrthoDB" id="5954510at2759"/>
<gene>
    <name evidence="2" type="ORF">pdam_00022119</name>
</gene>
<dbReference type="Gene3D" id="2.60.40.10">
    <property type="entry name" value="Immunoglobulins"/>
    <property type="match status" value="1"/>
</dbReference>
<dbReference type="InterPro" id="IPR013783">
    <property type="entry name" value="Ig-like_fold"/>
</dbReference>
<feature type="domain" description="Ig-like" evidence="1">
    <location>
        <begin position="172"/>
        <end position="221"/>
    </location>
</feature>
<evidence type="ECO:0000313" key="3">
    <source>
        <dbReference type="Proteomes" id="UP000275408"/>
    </source>
</evidence>
<organism evidence="2 3">
    <name type="scientific">Pocillopora damicornis</name>
    <name type="common">Cauliflower coral</name>
    <name type="synonym">Millepora damicornis</name>
    <dbReference type="NCBI Taxonomy" id="46731"/>
    <lineage>
        <taxon>Eukaryota</taxon>
        <taxon>Metazoa</taxon>
        <taxon>Cnidaria</taxon>
        <taxon>Anthozoa</taxon>
        <taxon>Hexacorallia</taxon>
        <taxon>Scleractinia</taxon>
        <taxon>Astrocoeniina</taxon>
        <taxon>Pocilloporidae</taxon>
        <taxon>Pocillopora</taxon>
    </lineage>
</organism>
<dbReference type="EMBL" id="RCHS01004201">
    <property type="protein sequence ID" value="RMX37049.1"/>
    <property type="molecule type" value="Genomic_DNA"/>
</dbReference>
<dbReference type="AlphaFoldDB" id="A0A3M6T6V4"/>
<dbReference type="PROSITE" id="PS50835">
    <property type="entry name" value="IG_LIKE"/>
    <property type="match status" value="2"/>
</dbReference>
<dbReference type="Pfam" id="PF00047">
    <property type="entry name" value="ig"/>
    <property type="match status" value="1"/>
</dbReference>
<dbReference type="SUPFAM" id="SSF48726">
    <property type="entry name" value="Immunoglobulin"/>
    <property type="match status" value="1"/>
</dbReference>
<dbReference type="InterPro" id="IPR007110">
    <property type="entry name" value="Ig-like_dom"/>
</dbReference>
<dbReference type="InterPro" id="IPR013151">
    <property type="entry name" value="Immunoglobulin_dom"/>
</dbReference>
<sequence length="221" mass="25113">MTQVKLVRDVTYKQNLMEIQENERRLKLYSLPVFNSSSHDSTQVIWIQDHGRKRCYCMVSVVDKAVVAQKGSTETLICSATRVGKLTTSSSWEFNGQEIKKRNNKIIITKPHYQTNKKKENFTLTIKNFSDTDVGTYTCKVSKINLDEMLEAKEEERAAAHSHFSSLRREVLNVTSTQTNIALDEGSTITLTCSVIFSEAFAVVVYWLLNGKIASKPEVLH</sequence>